<dbReference type="EMBL" id="JBHTLT010000033">
    <property type="protein sequence ID" value="MFD1204834.1"/>
    <property type="molecule type" value="Genomic_DNA"/>
</dbReference>
<accession>A0ABW3TXV3</accession>
<dbReference type="InterPro" id="IPR012340">
    <property type="entry name" value="NA-bd_OB-fold"/>
</dbReference>
<organism evidence="2 3">
    <name type="scientific">Sporosarcina contaminans</name>
    <dbReference type="NCBI Taxonomy" id="633403"/>
    <lineage>
        <taxon>Bacteria</taxon>
        <taxon>Bacillati</taxon>
        <taxon>Bacillota</taxon>
        <taxon>Bacilli</taxon>
        <taxon>Bacillales</taxon>
        <taxon>Caryophanaceae</taxon>
        <taxon>Sporosarcina</taxon>
    </lineage>
</organism>
<evidence type="ECO:0000259" key="1">
    <source>
        <dbReference type="Pfam" id="PF01796"/>
    </source>
</evidence>
<dbReference type="RefSeq" id="WP_336822386.1">
    <property type="nucleotide sequence ID" value="NZ_JBHTLT010000033.1"/>
</dbReference>
<feature type="domain" description="ChsH2 C-terminal OB-fold" evidence="1">
    <location>
        <begin position="31"/>
        <end position="88"/>
    </location>
</feature>
<dbReference type="PANTHER" id="PTHR34075:SF5">
    <property type="entry name" value="BLR3430 PROTEIN"/>
    <property type="match status" value="1"/>
</dbReference>
<reference evidence="3" key="1">
    <citation type="journal article" date="2019" name="Int. J. Syst. Evol. Microbiol.">
        <title>The Global Catalogue of Microorganisms (GCM) 10K type strain sequencing project: providing services to taxonomists for standard genome sequencing and annotation.</title>
        <authorList>
            <consortium name="The Broad Institute Genomics Platform"/>
            <consortium name="The Broad Institute Genome Sequencing Center for Infectious Disease"/>
            <person name="Wu L."/>
            <person name="Ma J."/>
        </authorList>
    </citation>
    <scope>NUCLEOTIDE SEQUENCE [LARGE SCALE GENOMIC DNA]</scope>
    <source>
        <strain evidence="3">CCUG 53915</strain>
    </source>
</reference>
<protein>
    <submittedName>
        <fullName evidence="2">Zn-ribbon domain-containing OB-fold protein</fullName>
    </submittedName>
</protein>
<keyword evidence="3" id="KW-1185">Reference proteome</keyword>
<sequence>MIVFQCDVCDYASVSKKYTCPKCMKGKLAEIEVSSKGKVYSFTNIHIAPVEFTNLAPYTIALIQLDEANAKVTVRMEQSAQIGDAVDMERIEDGAFIYQKAK</sequence>
<comment type="caution">
    <text evidence="2">The sequence shown here is derived from an EMBL/GenBank/DDBJ whole genome shotgun (WGS) entry which is preliminary data.</text>
</comment>
<dbReference type="InterPro" id="IPR052513">
    <property type="entry name" value="Thioester_dehydratase-like"/>
</dbReference>
<evidence type="ECO:0000313" key="2">
    <source>
        <dbReference type="EMBL" id="MFD1204834.1"/>
    </source>
</evidence>
<name>A0ABW3TXV3_9BACL</name>
<evidence type="ECO:0000313" key="3">
    <source>
        <dbReference type="Proteomes" id="UP001597231"/>
    </source>
</evidence>
<dbReference type="SUPFAM" id="SSF50249">
    <property type="entry name" value="Nucleic acid-binding proteins"/>
    <property type="match status" value="1"/>
</dbReference>
<dbReference type="Proteomes" id="UP001597231">
    <property type="component" value="Unassembled WGS sequence"/>
</dbReference>
<dbReference type="InterPro" id="IPR002878">
    <property type="entry name" value="ChsH2_C"/>
</dbReference>
<proteinExistence type="predicted"/>
<dbReference type="PANTHER" id="PTHR34075">
    <property type="entry name" value="BLR3430 PROTEIN"/>
    <property type="match status" value="1"/>
</dbReference>
<gene>
    <name evidence="2" type="ORF">ACFQ38_06945</name>
</gene>
<dbReference type="Pfam" id="PF01796">
    <property type="entry name" value="OB_ChsH2_C"/>
    <property type="match status" value="1"/>
</dbReference>